<dbReference type="SUPFAM" id="SSF52833">
    <property type="entry name" value="Thioredoxin-like"/>
    <property type="match status" value="1"/>
</dbReference>
<dbReference type="STRING" id="1802521.A2893_02080"/>
<dbReference type="EMBL" id="MGHH01000015">
    <property type="protein sequence ID" value="OGM63841.1"/>
    <property type="molecule type" value="Genomic_DNA"/>
</dbReference>
<dbReference type="InterPro" id="IPR013766">
    <property type="entry name" value="Thioredoxin_domain"/>
</dbReference>
<evidence type="ECO:0000256" key="2">
    <source>
        <dbReference type="ARBA" id="ARBA00022729"/>
    </source>
</evidence>
<organism evidence="7 8">
    <name type="scientific">Candidatus Woesebacteria bacterium RIFCSPLOWO2_01_FULL_39_25</name>
    <dbReference type="NCBI Taxonomy" id="1802521"/>
    <lineage>
        <taxon>Bacteria</taxon>
        <taxon>Candidatus Woeseibacteriota</taxon>
    </lineage>
</organism>
<dbReference type="Pfam" id="PF13462">
    <property type="entry name" value="Thioredoxin_4"/>
    <property type="match status" value="1"/>
</dbReference>
<name>A0A1F8BIF9_9BACT</name>
<gene>
    <name evidence="7" type="ORF">A2893_02080</name>
</gene>
<dbReference type="PANTHER" id="PTHR13887:SF14">
    <property type="entry name" value="DISULFIDE BOND FORMATION PROTEIN D"/>
    <property type="match status" value="1"/>
</dbReference>
<dbReference type="PROSITE" id="PS51352">
    <property type="entry name" value="THIOREDOXIN_2"/>
    <property type="match status" value="1"/>
</dbReference>
<comment type="similarity">
    <text evidence="1">Belongs to the thioredoxin family. DsbA subfamily.</text>
</comment>
<feature type="domain" description="Thioredoxin" evidence="6">
    <location>
        <begin position="1"/>
        <end position="174"/>
    </location>
</feature>
<accession>A0A1F8BIF9</accession>
<comment type="caution">
    <text evidence="7">The sequence shown here is derived from an EMBL/GenBank/DDBJ whole genome shotgun (WGS) entry which is preliminary data.</text>
</comment>
<evidence type="ECO:0000313" key="8">
    <source>
        <dbReference type="Proteomes" id="UP000176725"/>
    </source>
</evidence>
<evidence type="ECO:0000256" key="5">
    <source>
        <dbReference type="ARBA" id="ARBA00023284"/>
    </source>
</evidence>
<dbReference type="AlphaFoldDB" id="A0A1F8BIF9"/>
<evidence type="ECO:0000256" key="3">
    <source>
        <dbReference type="ARBA" id="ARBA00023002"/>
    </source>
</evidence>
<sequence>MAIEVREDDWIRGNRQAQTTLLEYGDYQCPSCATYNPLVKQIGEEFPDGLKIIYRHFPIPGHQNAIPSAKASEASGRQGKFWEMHDILYDRQKDWESDENAKEKFIEYARELGLDETKFLSDYDSEEVENKINSDSSEATAIGVNSTPTFLLNGVRIRPRSYEEFKSLIEAQVKGYTIE</sequence>
<keyword evidence="2" id="KW-0732">Signal</keyword>
<evidence type="ECO:0000256" key="1">
    <source>
        <dbReference type="ARBA" id="ARBA00005791"/>
    </source>
</evidence>
<evidence type="ECO:0000259" key="6">
    <source>
        <dbReference type="PROSITE" id="PS51352"/>
    </source>
</evidence>
<protein>
    <recommendedName>
        <fullName evidence="6">Thioredoxin domain-containing protein</fullName>
    </recommendedName>
</protein>
<keyword evidence="4" id="KW-1015">Disulfide bond</keyword>
<proteinExistence type="inferred from homology"/>
<evidence type="ECO:0000256" key="4">
    <source>
        <dbReference type="ARBA" id="ARBA00023157"/>
    </source>
</evidence>
<keyword evidence="3" id="KW-0560">Oxidoreductase</keyword>
<dbReference type="InterPro" id="IPR036249">
    <property type="entry name" value="Thioredoxin-like_sf"/>
</dbReference>
<dbReference type="InterPro" id="IPR012336">
    <property type="entry name" value="Thioredoxin-like_fold"/>
</dbReference>
<evidence type="ECO:0000313" key="7">
    <source>
        <dbReference type="EMBL" id="OGM63841.1"/>
    </source>
</evidence>
<keyword evidence="5" id="KW-0676">Redox-active center</keyword>
<reference evidence="7 8" key="1">
    <citation type="journal article" date="2016" name="Nat. Commun.">
        <title>Thousands of microbial genomes shed light on interconnected biogeochemical processes in an aquifer system.</title>
        <authorList>
            <person name="Anantharaman K."/>
            <person name="Brown C.T."/>
            <person name="Hug L.A."/>
            <person name="Sharon I."/>
            <person name="Castelle C.J."/>
            <person name="Probst A.J."/>
            <person name="Thomas B.C."/>
            <person name="Singh A."/>
            <person name="Wilkins M.J."/>
            <person name="Karaoz U."/>
            <person name="Brodie E.L."/>
            <person name="Williams K.H."/>
            <person name="Hubbard S.S."/>
            <person name="Banfield J.F."/>
        </authorList>
    </citation>
    <scope>NUCLEOTIDE SEQUENCE [LARGE SCALE GENOMIC DNA]</scope>
</reference>
<dbReference type="Gene3D" id="3.40.30.10">
    <property type="entry name" value="Glutaredoxin"/>
    <property type="match status" value="1"/>
</dbReference>
<dbReference type="GO" id="GO:0016491">
    <property type="term" value="F:oxidoreductase activity"/>
    <property type="evidence" value="ECO:0007669"/>
    <property type="project" value="UniProtKB-KW"/>
</dbReference>
<dbReference type="PANTHER" id="PTHR13887">
    <property type="entry name" value="GLUTATHIONE S-TRANSFERASE KAPPA"/>
    <property type="match status" value="1"/>
</dbReference>
<dbReference type="Proteomes" id="UP000176725">
    <property type="component" value="Unassembled WGS sequence"/>
</dbReference>